<proteinExistence type="predicted"/>
<comment type="caution">
    <text evidence="1">The sequence shown here is derived from an EMBL/GenBank/DDBJ whole genome shotgun (WGS) entry which is preliminary data.</text>
</comment>
<evidence type="ECO:0000313" key="2">
    <source>
        <dbReference type="Proteomes" id="UP001216253"/>
    </source>
</evidence>
<reference evidence="1 2" key="1">
    <citation type="submission" date="2023-03" db="EMBL/GenBank/DDBJ databases">
        <title>NovoSphingobium album sp. nov. isolated from polycyclic aromatic hydrocarbons- and heavy-metal polluted soil.</title>
        <authorList>
            <person name="Liu Z."/>
            <person name="Wang K."/>
        </authorList>
    </citation>
    <scope>NUCLEOTIDE SEQUENCE [LARGE SCALE GENOMIC DNA]</scope>
    <source>
        <strain evidence="1 2">H3SJ31-1</strain>
    </source>
</reference>
<protein>
    <recommendedName>
        <fullName evidence="3">WYL domain-containing protein</fullName>
    </recommendedName>
</protein>
<gene>
    <name evidence="1" type="ORF">PYV00_20020</name>
</gene>
<evidence type="ECO:0000313" key="1">
    <source>
        <dbReference type="EMBL" id="MDE8653983.1"/>
    </source>
</evidence>
<organism evidence="1 2">
    <name type="scientific">Novosphingobium album</name>
    <name type="common">ex Liu et al. 2023</name>
    <dbReference type="NCBI Taxonomy" id="3031130"/>
    <lineage>
        <taxon>Bacteria</taxon>
        <taxon>Pseudomonadati</taxon>
        <taxon>Pseudomonadota</taxon>
        <taxon>Alphaproteobacteria</taxon>
        <taxon>Sphingomonadales</taxon>
        <taxon>Sphingomonadaceae</taxon>
        <taxon>Novosphingobium</taxon>
    </lineage>
</organism>
<evidence type="ECO:0008006" key="3">
    <source>
        <dbReference type="Google" id="ProtNLM"/>
    </source>
</evidence>
<sequence>MQHPGRHYAAMQKTTQPAPSFERKFTEAIALRRLIVAVYNGSEMLLAPHQLFTRHGDLYVSALNMKKTWRSEDERRLGYFKVEGLSNVALTDETFDPLPVDDASLPREGDKPLFSVLPA</sequence>
<name>A0ABT5WVS7_9SPHN</name>
<dbReference type="Proteomes" id="UP001216253">
    <property type="component" value="Unassembled WGS sequence"/>
</dbReference>
<dbReference type="EMBL" id="JARESE010000070">
    <property type="protein sequence ID" value="MDE8653983.1"/>
    <property type="molecule type" value="Genomic_DNA"/>
</dbReference>
<accession>A0ABT5WVS7</accession>
<keyword evidence="2" id="KW-1185">Reference proteome</keyword>